<name>A0A6J5PUR1_9CAUD</name>
<gene>
    <name evidence="1" type="ORF">UFOVP972_58</name>
</gene>
<reference evidence="1" key="1">
    <citation type="submission" date="2020-05" db="EMBL/GenBank/DDBJ databases">
        <authorList>
            <person name="Chiriac C."/>
            <person name="Salcher M."/>
            <person name="Ghai R."/>
            <person name="Kavagutti S V."/>
        </authorList>
    </citation>
    <scope>NUCLEOTIDE SEQUENCE</scope>
</reference>
<proteinExistence type="predicted"/>
<evidence type="ECO:0000313" key="1">
    <source>
        <dbReference type="EMBL" id="CAB4174597.1"/>
    </source>
</evidence>
<organism evidence="1">
    <name type="scientific">uncultured Caudovirales phage</name>
    <dbReference type="NCBI Taxonomy" id="2100421"/>
    <lineage>
        <taxon>Viruses</taxon>
        <taxon>Duplodnaviria</taxon>
        <taxon>Heunggongvirae</taxon>
        <taxon>Uroviricota</taxon>
        <taxon>Caudoviricetes</taxon>
        <taxon>Peduoviridae</taxon>
        <taxon>Maltschvirus</taxon>
        <taxon>Maltschvirus maltsch</taxon>
    </lineage>
</organism>
<protein>
    <submittedName>
        <fullName evidence="1">Uncharacterized protein</fullName>
    </submittedName>
</protein>
<sequence length="91" mass="10964">MKEIESKIERMTSTYSTIEDAIHAQSEKVELLISIHRTYNSTEFTLERSIFIERQALIELKKIKEINLNTDTVSTRVTWHTWIRKKFRFLF</sequence>
<dbReference type="EMBL" id="LR796923">
    <property type="protein sequence ID" value="CAB4174597.1"/>
    <property type="molecule type" value="Genomic_DNA"/>
</dbReference>
<accession>A0A6J5PUR1</accession>